<accession>A0A382AHH2</accession>
<evidence type="ECO:0000313" key="2">
    <source>
        <dbReference type="EMBL" id="SVB00814.1"/>
    </source>
</evidence>
<feature type="region of interest" description="Disordered" evidence="1">
    <location>
        <begin position="109"/>
        <end position="136"/>
    </location>
</feature>
<protein>
    <recommendedName>
        <fullName evidence="3">FlgN protein</fullName>
    </recommendedName>
</protein>
<proteinExistence type="predicted"/>
<evidence type="ECO:0008006" key="3">
    <source>
        <dbReference type="Google" id="ProtNLM"/>
    </source>
</evidence>
<name>A0A382AHH2_9ZZZZ</name>
<dbReference type="EMBL" id="UINC01025364">
    <property type="protein sequence ID" value="SVB00814.1"/>
    <property type="molecule type" value="Genomic_DNA"/>
</dbReference>
<gene>
    <name evidence="2" type="ORF">METZ01_LOCUS153668</name>
</gene>
<dbReference type="AlphaFoldDB" id="A0A382AHH2"/>
<organism evidence="2">
    <name type="scientific">marine metagenome</name>
    <dbReference type="NCBI Taxonomy" id="408172"/>
    <lineage>
        <taxon>unclassified sequences</taxon>
        <taxon>metagenomes</taxon>
        <taxon>ecological metagenomes</taxon>
    </lineage>
</organism>
<evidence type="ECO:0000256" key="1">
    <source>
        <dbReference type="SAM" id="MobiDB-lite"/>
    </source>
</evidence>
<reference evidence="2" key="1">
    <citation type="submission" date="2018-05" db="EMBL/GenBank/DDBJ databases">
        <authorList>
            <person name="Lanie J.A."/>
            <person name="Ng W.-L."/>
            <person name="Kazmierczak K.M."/>
            <person name="Andrzejewski T.M."/>
            <person name="Davidsen T.M."/>
            <person name="Wayne K.J."/>
            <person name="Tettelin H."/>
            <person name="Glass J.I."/>
            <person name="Rusch D."/>
            <person name="Podicherti R."/>
            <person name="Tsui H.-C.T."/>
            <person name="Winkler M.E."/>
        </authorList>
    </citation>
    <scope>NUCLEOTIDE SEQUENCE</scope>
</reference>
<sequence>MQNSLLTELNDHLTICEKAYELVQEENRVLNSPTPRNAYAHADRRKELLERVTGSMVRVKAHKAVWEKLPLSERSKSMDVSNLIKQNMDLIMKTVMLDRENEKLMLQHGMAPPDRLPSSRQNNPSAVAGMYQRHSN</sequence>